<sequence>MGWLAAATSGSPTLVTLATKYGISKCWNLLDISIGREDTPRMCLIIPCDVTACRGKLYEESAWRRMLLLIDKDRLGARTSLESYPLCELVSW</sequence>
<reference evidence="1 2" key="1">
    <citation type="journal article" date="2019" name="Sci. Rep.">
        <title>Orb-weaving spider Araneus ventricosus genome elucidates the spidroin gene catalogue.</title>
        <authorList>
            <person name="Kono N."/>
            <person name="Nakamura H."/>
            <person name="Ohtoshi R."/>
            <person name="Moran D.A.P."/>
            <person name="Shinohara A."/>
            <person name="Yoshida Y."/>
            <person name="Fujiwara M."/>
            <person name="Mori M."/>
            <person name="Tomita M."/>
            <person name="Arakawa K."/>
        </authorList>
    </citation>
    <scope>NUCLEOTIDE SEQUENCE [LARGE SCALE GENOMIC DNA]</scope>
</reference>
<keyword evidence="2" id="KW-1185">Reference proteome</keyword>
<gene>
    <name evidence="1" type="ORF">AVEN_25678_1</name>
</gene>
<dbReference type="Proteomes" id="UP000499080">
    <property type="component" value="Unassembled WGS sequence"/>
</dbReference>
<dbReference type="AlphaFoldDB" id="A0A4Y2NNX0"/>
<comment type="caution">
    <text evidence="1">The sequence shown here is derived from an EMBL/GenBank/DDBJ whole genome shotgun (WGS) entry which is preliminary data.</text>
</comment>
<organism evidence="1 2">
    <name type="scientific">Araneus ventricosus</name>
    <name type="common">Orbweaver spider</name>
    <name type="synonym">Epeira ventricosa</name>
    <dbReference type="NCBI Taxonomy" id="182803"/>
    <lineage>
        <taxon>Eukaryota</taxon>
        <taxon>Metazoa</taxon>
        <taxon>Ecdysozoa</taxon>
        <taxon>Arthropoda</taxon>
        <taxon>Chelicerata</taxon>
        <taxon>Arachnida</taxon>
        <taxon>Araneae</taxon>
        <taxon>Araneomorphae</taxon>
        <taxon>Entelegynae</taxon>
        <taxon>Araneoidea</taxon>
        <taxon>Araneidae</taxon>
        <taxon>Araneus</taxon>
    </lineage>
</organism>
<protein>
    <submittedName>
        <fullName evidence="1">Uncharacterized protein</fullName>
    </submittedName>
</protein>
<dbReference type="EMBL" id="BGPR01009477">
    <property type="protein sequence ID" value="GBN40260.1"/>
    <property type="molecule type" value="Genomic_DNA"/>
</dbReference>
<accession>A0A4Y2NNX0</accession>
<name>A0A4Y2NNX0_ARAVE</name>
<evidence type="ECO:0000313" key="1">
    <source>
        <dbReference type="EMBL" id="GBN40260.1"/>
    </source>
</evidence>
<proteinExistence type="predicted"/>
<evidence type="ECO:0000313" key="2">
    <source>
        <dbReference type="Proteomes" id="UP000499080"/>
    </source>
</evidence>